<reference evidence="6 7" key="1">
    <citation type="journal article" date="2016" name="Proc. Natl. Acad. Sci. U.S.A.">
        <title>Lipid metabolic changes in an early divergent fungus govern the establishment of a mutualistic symbiosis with endobacteria.</title>
        <authorList>
            <person name="Lastovetsky O.A."/>
            <person name="Gaspar M.L."/>
            <person name="Mondo S.J."/>
            <person name="LaButti K.M."/>
            <person name="Sandor L."/>
            <person name="Grigoriev I.V."/>
            <person name="Henry S.A."/>
            <person name="Pawlowska T.E."/>
        </authorList>
    </citation>
    <scope>NUCLEOTIDE SEQUENCE [LARGE SCALE GENOMIC DNA]</scope>
    <source>
        <strain evidence="6 7">ATCC 52813</strain>
    </source>
</reference>
<dbReference type="GO" id="GO:0008270">
    <property type="term" value="F:zinc ion binding"/>
    <property type="evidence" value="ECO:0007669"/>
    <property type="project" value="UniProtKB-KW"/>
</dbReference>
<feature type="domain" description="Arf-GAP" evidence="5">
    <location>
        <begin position="1"/>
        <end position="52"/>
    </location>
</feature>
<dbReference type="GO" id="GO:0005096">
    <property type="term" value="F:GTPase activator activity"/>
    <property type="evidence" value="ECO:0007669"/>
    <property type="project" value="InterPro"/>
</dbReference>
<keyword evidence="7" id="KW-1185">Reference proteome</keyword>
<dbReference type="InterPro" id="IPR037278">
    <property type="entry name" value="ARFGAP/RecO"/>
</dbReference>
<evidence type="ECO:0000256" key="3">
    <source>
        <dbReference type="ARBA" id="ARBA00022833"/>
    </source>
</evidence>
<dbReference type="PRINTS" id="PR00405">
    <property type="entry name" value="REVINTRACTNG"/>
</dbReference>
<dbReference type="SMART" id="SM00105">
    <property type="entry name" value="ArfGap"/>
    <property type="match status" value="1"/>
</dbReference>
<dbReference type="EMBL" id="KZ303842">
    <property type="protein sequence ID" value="PHZ17033.1"/>
    <property type="molecule type" value="Genomic_DNA"/>
</dbReference>
<evidence type="ECO:0000256" key="4">
    <source>
        <dbReference type="PROSITE-ProRule" id="PRU00288"/>
    </source>
</evidence>
<organism evidence="6 7">
    <name type="scientific">Rhizopus microsporus ATCC 52813</name>
    <dbReference type="NCBI Taxonomy" id="1340429"/>
    <lineage>
        <taxon>Eukaryota</taxon>
        <taxon>Fungi</taxon>
        <taxon>Fungi incertae sedis</taxon>
        <taxon>Mucoromycota</taxon>
        <taxon>Mucoromycotina</taxon>
        <taxon>Mucoromycetes</taxon>
        <taxon>Mucorales</taxon>
        <taxon>Mucorineae</taxon>
        <taxon>Rhizopodaceae</taxon>
        <taxon>Rhizopus</taxon>
    </lineage>
</organism>
<evidence type="ECO:0000256" key="1">
    <source>
        <dbReference type="ARBA" id="ARBA00022723"/>
    </source>
</evidence>
<accession>A0A2G4T7N5</accession>
<keyword evidence="1" id="KW-0479">Metal-binding</keyword>
<dbReference type="PANTHER" id="PTHR23180:SF160">
    <property type="entry name" value="ADP-RIBOSYLATION FACTOR GTPASE-ACTIVATING PROTEIN EFFECTOR PROTEIN 1"/>
    <property type="match status" value="1"/>
</dbReference>
<evidence type="ECO:0000259" key="5">
    <source>
        <dbReference type="PROSITE" id="PS50115"/>
    </source>
</evidence>
<dbReference type="Pfam" id="PF01412">
    <property type="entry name" value="ArfGap"/>
    <property type="match status" value="1"/>
</dbReference>
<dbReference type="PANTHER" id="PTHR23180">
    <property type="entry name" value="CENTAURIN/ARF"/>
    <property type="match status" value="1"/>
</dbReference>
<evidence type="ECO:0000313" key="6">
    <source>
        <dbReference type="EMBL" id="PHZ17033.1"/>
    </source>
</evidence>
<dbReference type="PROSITE" id="PS50115">
    <property type="entry name" value="ARFGAP"/>
    <property type="match status" value="1"/>
</dbReference>
<feature type="non-terminal residue" evidence="6">
    <location>
        <position position="52"/>
    </location>
</feature>
<dbReference type="CDD" id="cd08204">
    <property type="entry name" value="ArfGap"/>
    <property type="match status" value="1"/>
</dbReference>
<dbReference type="InterPro" id="IPR001164">
    <property type="entry name" value="ArfGAP_dom"/>
</dbReference>
<dbReference type="SUPFAM" id="SSF57863">
    <property type="entry name" value="ArfGap/RecO-like zinc finger"/>
    <property type="match status" value="1"/>
</dbReference>
<evidence type="ECO:0000313" key="7">
    <source>
        <dbReference type="Proteomes" id="UP000242254"/>
    </source>
</evidence>
<dbReference type="STRING" id="1340429.A0A2G4T7N5"/>
<feature type="non-terminal residue" evidence="6">
    <location>
        <position position="1"/>
    </location>
</feature>
<dbReference type="Proteomes" id="UP000242254">
    <property type="component" value="Unassembled WGS sequence"/>
</dbReference>
<sequence>NKACADCSAENPEWCSINLGVVICIECSGVHRSLGTHISKVRSLTLDLFTPQ</sequence>
<dbReference type="RefSeq" id="XP_023470741.1">
    <property type="nucleotide sequence ID" value="XM_023605841.1"/>
</dbReference>
<dbReference type="AlphaFoldDB" id="A0A2G4T7N5"/>
<keyword evidence="2 4" id="KW-0863">Zinc-finger</keyword>
<dbReference type="Gene3D" id="1.10.220.150">
    <property type="entry name" value="Arf GTPase activating protein"/>
    <property type="match status" value="1"/>
</dbReference>
<protein>
    <submittedName>
        <fullName evidence="6">Arf GTPase activating protein</fullName>
    </submittedName>
</protein>
<name>A0A2G4T7N5_RHIZD</name>
<keyword evidence="3" id="KW-0862">Zinc</keyword>
<proteinExistence type="predicted"/>
<dbReference type="InterPro" id="IPR038508">
    <property type="entry name" value="ArfGAP_dom_sf"/>
</dbReference>
<dbReference type="GeneID" id="35436831"/>
<evidence type="ECO:0000256" key="2">
    <source>
        <dbReference type="ARBA" id="ARBA00022771"/>
    </source>
</evidence>
<gene>
    <name evidence="6" type="ORF">RHIMIDRAFT_184917</name>
</gene>
<dbReference type="InterPro" id="IPR045258">
    <property type="entry name" value="ACAP1/2/3-like"/>
</dbReference>